<dbReference type="SUPFAM" id="SSF64182">
    <property type="entry name" value="DHH phosphoesterases"/>
    <property type="match status" value="1"/>
</dbReference>
<gene>
    <name evidence="2" type="ORF">vipetofem_92</name>
</gene>
<dbReference type="GO" id="GO:0004527">
    <property type="term" value="F:exonuclease activity"/>
    <property type="evidence" value="ECO:0007669"/>
    <property type="project" value="UniProtKB-KW"/>
</dbReference>
<name>A0A6G9LL63_9CAUD</name>
<dbReference type="Gene3D" id="3.10.310.30">
    <property type="match status" value="1"/>
</dbReference>
<evidence type="ECO:0000313" key="2">
    <source>
        <dbReference type="EMBL" id="QIQ66390.1"/>
    </source>
</evidence>
<dbReference type="InterPro" id="IPR051673">
    <property type="entry name" value="SSDNA_exonuclease_RecJ"/>
</dbReference>
<dbReference type="InterPro" id="IPR001667">
    <property type="entry name" value="DDH_dom"/>
</dbReference>
<evidence type="ECO:0000259" key="1">
    <source>
        <dbReference type="Pfam" id="PF01368"/>
    </source>
</evidence>
<accession>A0A6G9LL63</accession>
<dbReference type="Gene3D" id="3.90.1640.30">
    <property type="match status" value="1"/>
</dbReference>
<dbReference type="PANTHER" id="PTHR30255">
    <property type="entry name" value="SINGLE-STRANDED-DNA-SPECIFIC EXONUCLEASE RECJ"/>
    <property type="match status" value="1"/>
</dbReference>
<keyword evidence="3" id="KW-1185">Reference proteome</keyword>
<dbReference type="Proteomes" id="UP000502113">
    <property type="component" value="Segment"/>
</dbReference>
<evidence type="ECO:0000313" key="3">
    <source>
        <dbReference type="Proteomes" id="UP000502113"/>
    </source>
</evidence>
<sequence>MEFTEKNLFNPGKNSFVEDVLALHGVNPEMFLNGKDHEDEIISKPSLYFNMFKAANLVRKHIGTNSSIGILVDDDADGMTSAAAMARVLFKRGHHGAKFIFHDEKGHGLHGEVEKIIEQKIDFLIVPDAGSNDFKEQEEILEAGIDLLILDHHGVDNEKPILELEALYSGYALVNNQLSYNTKGVNKQLVGAGMVYKFAQTLDAEFGTDEFSKDIIDLVAVGQIGDASDVSDLEIQLIIREGLDNLKNPLLVEALRNRIVKGQKIAPINMSFDIIPYINAVTRVGKMDEKIELMKGLIGFWPADETVIIQKRRKNKLTNKFEIREEPWTHYGILMDNLSKIKNRQNKEIDKVLKKIEDPYNENIVIAALNEDEIEYRSITGLIANKLVSQYNKPALVLISEEKGTKFSGSARGHEKTVSSFRQWCLSTELFELAQGHDNAFGVIIDELKLEELMQNGTLETEVNQVTYEVNKIYENETNIEEIKMINDNAWIFGGSMAAPKFGYKNLVIGRNCVSQRGSVVTFFDHGLEFIMYKQPAGLVDSFLEKMGFEQKLVVNLVGHASRNEWNGRVKEQVVLDDFEMMTLAESGIEDKAPTFDPNFDDDGNLVF</sequence>
<protein>
    <recommendedName>
        <fullName evidence="1">DDH domain-containing protein</fullName>
    </recommendedName>
</protein>
<feature type="domain" description="DDH" evidence="1">
    <location>
        <begin position="68"/>
        <end position="222"/>
    </location>
</feature>
<dbReference type="PANTHER" id="PTHR30255:SF2">
    <property type="entry name" value="SINGLE-STRANDED-DNA-SPECIFIC EXONUCLEASE RECJ"/>
    <property type="match status" value="1"/>
</dbReference>
<organism evidence="2 3">
    <name type="scientific">Enterococcus phage vipetofem</name>
    <dbReference type="NCBI Taxonomy" id="2719594"/>
    <lineage>
        <taxon>Viruses</taxon>
        <taxon>Duplodnaviria</taxon>
        <taxon>Heunggongvirae</taxon>
        <taxon>Uroviricota</taxon>
        <taxon>Caudoviricetes</taxon>
        <taxon>Andrewesvirinae</taxon>
        <taxon>Vipetofemvirus</taxon>
        <taxon>Vipetofemvirus vipetofem</taxon>
    </lineage>
</organism>
<dbReference type="EMBL" id="MT119361">
    <property type="protein sequence ID" value="QIQ66390.1"/>
    <property type="molecule type" value="Genomic_DNA"/>
</dbReference>
<proteinExistence type="predicted"/>
<dbReference type="Pfam" id="PF01368">
    <property type="entry name" value="DHH"/>
    <property type="match status" value="1"/>
</dbReference>
<dbReference type="InterPro" id="IPR038763">
    <property type="entry name" value="DHH_sf"/>
</dbReference>
<reference evidence="3" key="1">
    <citation type="submission" date="2020-02" db="EMBL/GenBank/DDBJ databases">
        <authorList>
            <person name="Olsen N.S."/>
            <person name="Forero-Junco L."/>
            <person name="Kot W."/>
            <person name="Hansen L.H."/>
        </authorList>
    </citation>
    <scope>NUCLEOTIDE SEQUENCE [LARGE SCALE GENOMIC DNA]</scope>
</reference>